<dbReference type="EMBL" id="AIME01000006">
    <property type="protein sequence ID" value="EJF74700.1"/>
    <property type="molecule type" value="Genomic_DNA"/>
</dbReference>
<dbReference type="Proteomes" id="UP000008761">
    <property type="component" value="Unassembled WGS sequence"/>
</dbReference>
<protein>
    <submittedName>
        <fullName evidence="1">Uncharacterized protein</fullName>
    </submittedName>
</protein>
<reference evidence="1 2" key="1">
    <citation type="submission" date="2012-03" db="EMBL/GenBank/DDBJ databases">
        <title>The Genome Sequence of Bartonella alsatica IBS 382.</title>
        <authorList>
            <consortium name="The Broad Institute Genome Sequencing Platform"/>
            <consortium name="The Broad Institute Genome Sequencing Center for Infectious Disease"/>
            <person name="Feldgarden M."/>
            <person name="Kirby J."/>
            <person name="Kosoy M."/>
            <person name="Birtles R."/>
            <person name="Probert W.S."/>
            <person name="Chiaraviglio L."/>
            <person name="Young S.K."/>
            <person name="Zeng Q."/>
            <person name="Gargeya S."/>
            <person name="Fitzgerald M."/>
            <person name="Haas B."/>
            <person name="Abouelleil A."/>
            <person name="Alvarado L."/>
            <person name="Arachchi H.M."/>
            <person name="Berlin A."/>
            <person name="Chapman S.B."/>
            <person name="Gearin G."/>
            <person name="Goldberg J."/>
            <person name="Griggs A."/>
            <person name="Gujja S."/>
            <person name="Hansen M."/>
            <person name="Heiman D."/>
            <person name="Howarth C."/>
            <person name="Larimer J."/>
            <person name="Lui A."/>
            <person name="MacDonald P.J.P."/>
            <person name="McCowen C."/>
            <person name="Montmayeur A."/>
            <person name="Murphy C."/>
            <person name="Neiman D."/>
            <person name="Pearson M."/>
            <person name="Priest M."/>
            <person name="Roberts A."/>
            <person name="Saif S."/>
            <person name="Shea T."/>
            <person name="Sisk P."/>
            <person name="Stolte C."/>
            <person name="Sykes S."/>
            <person name="Wortman J."/>
            <person name="Nusbaum C."/>
            <person name="Birren B."/>
        </authorList>
    </citation>
    <scope>NUCLEOTIDE SEQUENCE [LARGE SCALE GENOMIC DNA]</scope>
    <source>
        <strain evidence="1 2">IBS 382</strain>
    </source>
</reference>
<dbReference type="HOGENOM" id="CLU_1253897_0_0_5"/>
<dbReference type="PATRIC" id="fig|1094551.3.peg.1339"/>
<name>J1IU69_9HYPH</name>
<dbReference type="STRING" id="1094551.MEC_01224"/>
<accession>J1IU69</accession>
<dbReference type="AlphaFoldDB" id="J1IU69"/>
<proteinExistence type="predicted"/>
<sequence>MDHEKLFNCVSIITTVSFFSLILEMDNQGVQISSHLPDSHEPAVQNEYKSPFYKLWQYMKKNKPSLHNDSVVHSSDKKYSYIQRVSASYQYYSDKLRQLENYTKKITSVIPQKWFSFKDKLFFRKHNSYNIFRSNTFGFVPQMYLFGWMRVYFKNTLKRIQIYSCKECSKFGNLASSIRNTMWLLLEKPNKINVCINRFFHHWVCCL</sequence>
<comment type="caution">
    <text evidence="1">The sequence shown here is derived from an EMBL/GenBank/DDBJ whole genome shotgun (WGS) entry which is preliminary data.</text>
</comment>
<evidence type="ECO:0000313" key="1">
    <source>
        <dbReference type="EMBL" id="EJF74700.1"/>
    </source>
</evidence>
<organism evidence="1 2">
    <name type="scientific">Bartonella alsatica IBS 382</name>
    <dbReference type="NCBI Taxonomy" id="1094551"/>
    <lineage>
        <taxon>Bacteria</taxon>
        <taxon>Pseudomonadati</taxon>
        <taxon>Pseudomonadota</taxon>
        <taxon>Alphaproteobacteria</taxon>
        <taxon>Hyphomicrobiales</taxon>
        <taxon>Bartonellaceae</taxon>
        <taxon>Bartonella</taxon>
    </lineage>
</organism>
<evidence type="ECO:0000313" key="2">
    <source>
        <dbReference type="Proteomes" id="UP000008761"/>
    </source>
</evidence>
<gene>
    <name evidence="1" type="ORF">MEC_01224</name>
</gene>
<dbReference type="eggNOG" id="ENOG5033MG5">
    <property type="taxonomic scope" value="Bacteria"/>
</dbReference>